<sequence>MTPMIYGAYGFTGRLIAEEAVRRGLRPVLAGRDADKLAALADRLGLPHRAVALDDPAGLRAALEGCGAVIHAAGPFADTSAPMADACIATRTHYLDITGEPGVFAALRALGPRAEAAGVALLPGCGFDVVPTDGLAAMVARRCRGAQRLTLAFAGIDTPSRGTLRTAARNLDASALVRRAGRIERRRGGLSATLDFGDGPTRVVATTWGDLETAWDSTGIPDIEVFMAPAPGTAALFRLPGPLRRLVARAALSERGLARRPEGPDARTRRTARARVYARAEGPGGVAEQRLEVCEPYAFTARSAVEIACRVVAGAARPGYRTPSQAFGEGLVLDIAGTRLLE</sequence>
<protein>
    <submittedName>
        <fullName evidence="2">Saccharopine dehydrogenase</fullName>
    </submittedName>
</protein>
<dbReference type="OrthoDB" id="4420885at2"/>
<proteinExistence type="predicted"/>
<feature type="domain" description="Saccharopine dehydrogenase NADP binding" evidence="1">
    <location>
        <begin position="5"/>
        <end position="121"/>
    </location>
</feature>
<dbReference type="Pfam" id="PF03435">
    <property type="entry name" value="Sacchrp_dh_NADP"/>
    <property type="match status" value="1"/>
</dbReference>
<gene>
    <name evidence="2" type="ORF">DRV85_06070</name>
</gene>
<name>A0A365UCT3_9RHOB</name>
<dbReference type="InterPro" id="IPR036291">
    <property type="entry name" value="NAD(P)-bd_dom_sf"/>
</dbReference>
<keyword evidence="3" id="KW-1185">Reference proteome</keyword>
<dbReference type="EMBL" id="QNTQ01000005">
    <property type="protein sequence ID" value="RBI86428.1"/>
    <property type="molecule type" value="Genomic_DNA"/>
</dbReference>
<reference evidence="2 3" key="1">
    <citation type="submission" date="2018-07" db="EMBL/GenBank/DDBJ databases">
        <title>Rhodosalinus sp. strain E84T genomic sequence and assembly.</title>
        <authorList>
            <person name="Liu Z.-W."/>
            <person name="Lu D.-C."/>
        </authorList>
    </citation>
    <scope>NUCLEOTIDE SEQUENCE [LARGE SCALE GENOMIC DNA]</scope>
    <source>
        <strain evidence="2 3">E84</strain>
    </source>
</reference>
<dbReference type="PANTHER" id="PTHR43781">
    <property type="entry name" value="SACCHAROPINE DEHYDROGENASE"/>
    <property type="match status" value="1"/>
</dbReference>
<dbReference type="SUPFAM" id="SSF51735">
    <property type="entry name" value="NAD(P)-binding Rossmann-fold domains"/>
    <property type="match status" value="1"/>
</dbReference>
<evidence type="ECO:0000313" key="2">
    <source>
        <dbReference type="EMBL" id="RBI86428.1"/>
    </source>
</evidence>
<evidence type="ECO:0000259" key="1">
    <source>
        <dbReference type="Pfam" id="PF03435"/>
    </source>
</evidence>
<accession>A0A365UCT3</accession>
<dbReference type="Proteomes" id="UP000253370">
    <property type="component" value="Unassembled WGS sequence"/>
</dbReference>
<evidence type="ECO:0000313" key="3">
    <source>
        <dbReference type="Proteomes" id="UP000253370"/>
    </source>
</evidence>
<dbReference type="PANTHER" id="PTHR43781:SF1">
    <property type="entry name" value="SACCHAROPINE DEHYDROGENASE"/>
    <property type="match status" value="1"/>
</dbReference>
<dbReference type="AlphaFoldDB" id="A0A365UCT3"/>
<dbReference type="RefSeq" id="WP_113288664.1">
    <property type="nucleotide sequence ID" value="NZ_QNTQ01000005.1"/>
</dbReference>
<organism evidence="2 3">
    <name type="scientific">Rhodosalinus halophilus</name>
    <dbReference type="NCBI Taxonomy" id="2259333"/>
    <lineage>
        <taxon>Bacteria</taxon>
        <taxon>Pseudomonadati</taxon>
        <taxon>Pseudomonadota</taxon>
        <taxon>Alphaproteobacteria</taxon>
        <taxon>Rhodobacterales</taxon>
        <taxon>Paracoccaceae</taxon>
        <taxon>Rhodosalinus</taxon>
    </lineage>
</organism>
<dbReference type="InterPro" id="IPR005097">
    <property type="entry name" value="Sacchrp_dh_NADP-bd"/>
</dbReference>
<dbReference type="Gene3D" id="3.40.50.720">
    <property type="entry name" value="NAD(P)-binding Rossmann-like Domain"/>
    <property type="match status" value="1"/>
</dbReference>
<comment type="caution">
    <text evidence="2">The sequence shown here is derived from an EMBL/GenBank/DDBJ whole genome shotgun (WGS) entry which is preliminary data.</text>
</comment>